<evidence type="ECO:0000256" key="1">
    <source>
        <dbReference type="ARBA" id="ARBA00004162"/>
    </source>
</evidence>
<organism evidence="11 12">
    <name type="scientific">Alkalimonas delamerensis</name>
    <dbReference type="NCBI Taxonomy" id="265981"/>
    <lineage>
        <taxon>Bacteria</taxon>
        <taxon>Pseudomonadati</taxon>
        <taxon>Pseudomonadota</taxon>
        <taxon>Gammaproteobacteria</taxon>
        <taxon>Alkalimonas</taxon>
    </lineage>
</organism>
<name>A0ABT9GRD9_9GAMM</name>
<keyword evidence="3 10" id="KW-1003">Cell membrane</keyword>
<keyword evidence="12" id="KW-1185">Reference proteome</keyword>
<dbReference type="HAMAP" id="MF_02203">
    <property type="entry name" value="TolR"/>
    <property type="match status" value="1"/>
</dbReference>
<dbReference type="EMBL" id="JAUZVY010000004">
    <property type="protein sequence ID" value="MDP4529538.1"/>
    <property type="molecule type" value="Genomic_DNA"/>
</dbReference>
<comment type="caution">
    <text evidence="11">The sequence shown here is derived from an EMBL/GenBank/DDBJ whole genome shotgun (WGS) entry which is preliminary data.</text>
</comment>
<dbReference type="RefSeq" id="WP_228592565.1">
    <property type="nucleotide sequence ID" value="NZ_JAUZVY010000004.1"/>
</dbReference>
<keyword evidence="6 10" id="KW-0812">Transmembrane</keyword>
<protein>
    <recommendedName>
        <fullName evidence="10">Tol-Pal system protein TolR</fullName>
    </recommendedName>
</protein>
<reference evidence="11 12" key="1">
    <citation type="submission" date="2023-08" db="EMBL/GenBank/DDBJ databases">
        <authorList>
            <person name="Joshi A."/>
            <person name="Thite S."/>
        </authorList>
    </citation>
    <scope>NUCLEOTIDE SEQUENCE [LARGE SCALE GENOMIC DNA]</scope>
    <source>
        <strain evidence="11 12">1E1</strain>
    </source>
</reference>
<dbReference type="InterPro" id="IPR003400">
    <property type="entry name" value="ExbD"/>
</dbReference>
<comment type="subcellular location">
    <subcellularLocation>
        <location evidence="10">Cell inner membrane</location>
        <topology evidence="10">Single-pass membrane protein</topology>
    </subcellularLocation>
    <subcellularLocation>
        <location evidence="1">Cell membrane</location>
        <topology evidence="1">Single-pass membrane protein</topology>
    </subcellularLocation>
</comment>
<evidence type="ECO:0000313" key="12">
    <source>
        <dbReference type="Proteomes" id="UP001236258"/>
    </source>
</evidence>
<dbReference type="PANTHER" id="PTHR30558:SF7">
    <property type="entry name" value="TOL-PAL SYSTEM PROTEIN TOLR"/>
    <property type="match status" value="1"/>
</dbReference>
<comment type="subunit">
    <text evidence="10">The Tol-Pal system is composed of five core proteins: the inner membrane proteins TolA, TolQ and TolR, the periplasmic protein TolB and the outer membrane protein Pal. They form a network linking the inner and outer membranes and the peptidoglycan layer.</text>
</comment>
<keyword evidence="4 10" id="KW-0997">Cell inner membrane</keyword>
<dbReference type="NCBIfam" id="TIGR02801">
    <property type="entry name" value="tolR"/>
    <property type="match status" value="1"/>
</dbReference>
<dbReference type="Pfam" id="PF02472">
    <property type="entry name" value="ExbD"/>
    <property type="match status" value="1"/>
</dbReference>
<evidence type="ECO:0000256" key="4">
    <source>
        <dbReference type="ARBA" id="ARBA00022519"/>
    </source>
</evidence>
<evidence type="ECO:0000256" key="9">
    <source>
        <dbReference type="ARBA" id="ARBA00023306"/>
    </source>
</evidence>
<evidence type="ECO:0000256" key="10">
    <source>
        <dbReference type="HAMAP-Rule" id="MF_02203"/>
    </source>
</evidence>
<proteinExistence type="inferred from homology"/>
<keyword evidence="9 10" id="KW-0131">Cell cycle</keyword>
<evidence type="ECO:0000313" key="11">
    <source>
        <dbReference type="EMBL" id="MDP4529538.1"/>
    </source>
</evidence>
<evidence type="ECO:0000256" key="6">
    <source>
        <dbReference type="ARBA" id="ARBA00022692"/>
    </source>
</evidence>
<dbReference type="PANTHER" id="PTHR30558">
    <property type="entry name" value="EXBD MEMBRANE COMPONENT OF PMF-DRIVEN MACROMOLECULE IMPORT SYSTEM"/>
    <property type="match status" value="1"/>
</dbReference>
<dbReference type="InterPro" id="IPR014168">
    <property type="entry name" value="Tol-Pal_TolR"/>
</dbReference>
<gene>
    <name evidence="10 11" type="primary">tolR</name>
    <name evidence="11" type="ORF">Q3O59_10945</name>
</gene>
<comment type="function">
    <text evidence="10">Part of the Tol-Pal system, which plays a role in outer membrane invagination during cell division and is important for maintaining outer membrane integrity.</text>
</comment>
<comment type="similarity">
    <text evidence="2 10">Belongs to the ExbD/TolR family.</text>
</comment>
<keyword evidence="8 10" id="KW-0472">Membrane</keyword>
<dbReference type="Proteomes" id="UP001236258">
    <property type="component" value="Unassembled WGS sequence"/>
</dbReference>
<evidence type="ECO:0000256" key="5">
    <source>
        <dbReference type="ARBA" id="ARBA00022618"/>
    </source>
</evidence>
<dbReference type="Gene3D" id="3.30.420.270">
    <property type="match status" value="1"/>
</dbReference>
<evidence type="ECO:0000256" key="2">
    <source>
        <dbReference type="ARBA" id="ARBA00005811"/>
    </source>
</evidence>
<keyword evidence="5 10" id="KW-0132">Cell division</keyword>
<evidence type="ECO:0000256" key="3">
    <source>
        <dbReference type="ARBA" id="ARBA00022475"/>
    </source>
</evidence>
<sequence length="142" mass="15545">MYIRKKRRMMAEINVVPYIDVMLVLLIIFMVTTPMLTQGVKVELPRSSAEPLEQMTDGKLPLVATVDAAGLYYFDHDGTEHGPFTSAELVNEVASWLTIEPGTQVIVKGDHTVSYDAVIRLINLLQNAGAPSVGLMTDPGEG</sequence>
<keyword evidence="7 10" id="KW-1133">Transmembrane helix</keyword>
<accession>A0ABT9GRD9</accession>
<evidence type="ECO:0000256" key="8">
    <source>
        <dbReference type="ARBA" id="ARBA00023136"/>
    </source>
</evidence>
<evidence type="ECO:0000256" key="7">
    <source>
        <dbReference type="ARBA" id="ARBA00022989"/>
    </source>
</evidence>